<proteinExistence type="inferred from homology"/>
<dbReference type="InterPro" id="IPR044861">
    <property type="entry name" value="IPNS-like_FE2OG_OXY"/>
</dbReference>
<dbReference type="InterPro" id="IPR026992">
    <property type="entry name" value="DIOX_N"/>
</dbReference>
<dbReference type="SUPFAM" id="SSF51197">
    <property type="entry name" value="Clavaminate synthase-like"/>
    <property type="match status" value="1"/>
</dbReference>
<sequence>MAKKCIPLIDMELDESNIGEKIVKACSEWGCFRMVNHGIPVELMSEMKAVTRSLTDLPMEMKQRNTHPETGKGYTPPHMASPYFEGLSLYDMASPGAVDNFCSQVEASPHQREVLNKYAFALHDLAQFLGEKLMEGLGMNGELFKNWPCQLKMNKYNYGPETVGLTGAVMHTDPGFLTILQDDEIVNGLEAVDPITGELVSVDPIPGTLVVNVGDAAKAWSNGRFCNVKHRVQCYEATIRTSIALFVLAPRDEKVEAPPQLVESGHPRLYVPFHFENYRKLRASTGSPTGDALKYFLAKSS</sequence>
<evidence type="ECO:0000256" key="2">
    <source>
        <dbReference type="ARBA" id="ARBA00023004"/>
    </source>
</evidence>
<dbReference type="InterPro" id="IPR027443">
    <property type="entry name" value="IPNS-like_sf"/>
</dbReference>
<comment type="function">
    <text evidence="3">2-oxoglutarate-dependent dioxygenase essential for auxin catabolism and maintenance of auxin homeostasis in reproductive organs. Catalyzes the irreversible oxidation of indole-3-acetic acid (IAA) to the biologically inactive 2-oxoindole-3-acetic acid (OxIAA).</text>
</comment>
<keyword evidence="2 6" id="KW-0408">Iron</keyword>
<comment type="caution">
    <text evidence="8">The sequence shown here is derived from an EMBL/GenBank/DDBJ whole genome shotgun (WGS) entry which is preliminary data.</text>
</comment>
<keyword evidence="1 6" id="KW-0479">Metal-binding</keyword>
<feature type="domain" description="Fe2OG dioxygenase" evidence="7">
    <location>
        <begin position="145"/>
        <end position="249"/>
    </location>
</feature>
<dbReference type="Pfam" id="PF14226">
    <property type="entry name" value="DIOX_N"/>
    <property type="match status" value="1"/>
</dbReference>
<evidence type="ECO:0000313" key="8">
    <source>
        <dbReference type="EMBL" id="KAH6836472.1"/>
    </source>
</evidence>
<evidence type="ECO:0000256" key="4">
    <source>
        <dbReference type="ARBA" id="ARBA00074102"/>
    </source>
</evidence>
<evidence type="ECO:0000256" key="1">
    <source>
        <dbReference type="ARBA" id="ARBA00022723"/>
    </source>
</evidence>
<dbReference type="AlphaFoldDB" id="A0AAD4PEZ2"/>
<dbReference type="GO" id="GO:0016706">
    <property type="term" value="F:2-oxoglutarate-dependent dioxygenase activity"/>
    <property type="evidence" value="ECO:0007669"/>
    <property type="project" value="UniProtKB-ARBA"/>
</dbReference>
<protein>
    <recommendedName>
        <fullName evidence="4">2-oxoglutarate-dependent dioxygenase DAO</fullName>
    </recommendedName>
    <alternativeName>
        <fullName evidence="5">Protein DIOXYGENASE FOR AUXIN OXIDATION</fullName>
    </alternativeName>
</protein>
<dbReference type="Pfam" id="PF03171">
    <property type="entry name" value="2OG-FeII_Oxy"/>
    <property type="match status" value="1"/>
</dbReference>
<gene>
    <name evidence="8" type="ORF">C2S53_016531</name>
</gene>
<dbReference type="GO" id="GO:0046872">
    <property type="term" value="F:metal ion binding"/>
    <property type="evidence" value="ECO:0007669"/>
    <property type="project" value="UniProtKB-KW"/>
</dbReference>
<reference evidence="8 9" key="1">
    <citation type="journal article" date="2021" name="Nat. Commun.">
        <title>Incipient diploidization of the medicinal plant Perilla within 10,000 years.</title>
        <authorList>
            <person name="Zhang Y."/>
            <person name="Shen Q."/>
            <person name="Leng L."/>
            <person name="Zhang D."/>
            <person name="Chen S."/>
            <person name="Shi Y."/>
            <person name="Ning Z."/>
            <person name="Chen S."/>
        </authorList>
    </citation>
    <scope>NUCLEOTIDE SEQUENCE [LARGE SCALE GENOMIC DNA]</scope>
    <source>
        <strain evidence="9">cv. PC099</strain>
    </source>
</reference>
<name>A0AAD4PEZ2_PERFH</name>
<comment type="similarity">
    <text evidence="6">Belongs to the iron/ascorbate-dependent oxidoreductase family.</text>
</comment>
<organism evidence="8 9">
    <name type="scientific">Perilla frutescens var. hirtella</name>
    <name type="common">Perilla citriodora</name>
    <name type="synonym">Perilla setoyensis</name>
    <dbReference type="NCBI Taxonomy" id="608512"/>
    <lineage>
        <taxon>Eukaryota</taxon>
        <taxon>Viridiplantae</taxon>
        <taxon>Streptophyta</taxon>
        <taxon>Embryophyta</taxon>
        <taxon>Tracheophyta</taxon>
        <taxon>Spermatophyta</taxon>
        <taxon>Magnoliopsida</taxon>
        <taxon>eudicotyledons</taxon>
        <taxon>Gunneridae</taxon>
        <taxon>Pentapetalae</taxon>
        <taxon>asterids</taxon>
        <taxon>lamiids</taxon>
        <taxon>Lamiales</taxon>
        <taxon>Lamiaceae</taxon>
        <taxon>Nepetoideae</taxon>
        <taxon>Elsholtzieae</taxon>
        <taxon>Perilla</taxon>
    </lineage>
</organism>
<accession>A0AAD4PEZ2</accession>
<dbReference type="GO" id="GO:0002238">
    <property type="term" value="P:response to molecule of fungal origin"/>
    <property type="evidence" value="ECO:0007669"/>
    <property type="project" value="UniProtKB-ARBA"/>
</dbReference>
<dbReference type="Proteomes" id="UP001190926">
    <property type="component" value="Unassembled WGS sequence"/>
</dbReference>
<evidence type="ECO:0000256" key="3">
    <source>
        <dbReference type="ARBA" id="ARBA00054658"/>
    </source>
</evidence>
<keyword evidence="6" id="KW-0560">Oxidoreductase</keyword>
<dbReference type="Gene3D" id="2.60.120.330">
    <property type="entry name" value="B-lactam Antibiotic, Isopenicillin N Synthase, Chain"/>
    <property type="match status" value="1"/>
</dbReference>
<evidence type="ECO:0000256" key="6">
    <source>
        <dbReference type="RuleBase" id="RU003682"/>
    </source>
</evidence>
<dbReference type="FunFam" id="2.60.120.330:FF:000017">
    <property type="entry name" value="2-oxoglutarate-dependent dioxygenase DAO"/>
    <property type="match status" value="1"/>
</dbReference>
<keyword evidence="9" id="KW-1185">Reference proteome</keyword>
<dbReference type="GO" id="GO:0009805">
    <property type="term" value="P:coumarin biosynthetic process"/>
    <property type="evidence" value="ECO:0007669"/>
    <property type="project" value="UniProtKB-ARBA"/>
</dbReference>
<dbReference type="InterPro" id="IPR005123">
    <property type="entry name" value="Oxoglu/Fe-dep_dioxygenase_dom"/>
</dbReference>
<evidence type="ECO:0000256" key="5">
    <source>
        <dbReference type="ARBA" id="ARBA00076740"/>
    </source>
</evidence>
<evidence type="ECO:0000313" key="9">
    <source>
        <dbReference type="Proteomes" id="UP001190926"/>
    </source>
</evidence>
<dbReference type="PANTHER" id="PTHR47990">
    <property type="entry name" value="2-OXOGLUTARATE (2OG) AND FE(II)-DEPENDENT OXYGENASE SUPERFAMILY PROTEIN-RELATED"/>
    <property type="match status" value="1"/>
</dbReference>
<dbReference type="InterPro" id="IPR050231">
    <property type="entry name" value="Iron_ascorbate_oxido_reductase"/>
</dbReference>
<dbReference type="PROSITE" id="PS51471">
    <property type="entry name" value="FE2OG_OXY"/>
    <property type="match status" value="1"/>
</dbReference>
<evidence type="ECO:0000259" key="7">
    <source>
        <dbReference type="PROSITE" id="PS51471"/>
    </source>
</evidence>
<dbReference type="EMBL" id="SDAM02000020">
    <property type="protein sequence ID" value="KAH6836472.1"/>
    <property type="molecule type" value="Genomic_DNA"/>
</dbReference>